<feature type="transmembrane region" description="Helical" evidence="1">
    <location>
        <begin position="14"/>
        <end position="35"/>
    </location>
</feature>
<gene>
    <name evidence="2" type="ORF">E5167_06510</name>
</gene>
<dbReference type="AlphaFoldDB" id="A0A4U0F105"/>
<comment type="caution">
    <text evidence="2">The sequence shown here is derived from an EMBL/GenBank/DDBJ whole genome shotgun (WGS) entry which is preliminary data.</text>
</comment>
<dbReference type="InterPro" id="IPR058965">
    <property type="entry name" value="SOI/HabA-like"/>
</dbReference>
<keyword evidence="1" id="KW-1133">Transmembrane helix</keyword>
<feature type="transmembrane region" description="Helical" evidence="1">
    <location>
        <begin position="41"/>
        <end position="62"/>
    </location>
</feature>
<reference evidence="2 3" key="1">
    <citation type="submission" date="2019-04" db="EMBL/GenBank/DDBJ databases">
        <title>Lacinutrix sp. nov., isolated from marine water.</title>
        <authorList>
            <person name="Kim W."/>
        </authorList>
    </citation>
    <scope>NUCLEOTIDE SEQUENCE [LARGE SCALE GENOMIC DNA]</scope>
    <source>
        <strain evidence="2 3">CAU 1491</strain>
    </source>
</reference>
<dbReference type="RefSeq" id="WP_136842322.1">
    <property type="nucleotide sequence ID" value="NZ_SUPL01000003.1"/>
</dbReference>
<protein>
    <submittedName>
        <fullName evidence="2">Hydrogenase</fullName>
    </submittedName>
</protein>
<evidence type="ECO:0000313" key="3">
    <source>
        <dbReference type="Proteomes" id="UP000307657"/>
    </source>
</evidence>
<dbReference type="Pfam" id="PF26512">
    <property type="entry name" value="SOI"/>
    <property type="match status" value="1"/>
</dbReference>
<sequence>MKGSNLIKTQSNKLIYLGVLLFFLGLIIGLLAPIFSNPRMAVSSHLEGVLNGMFLIVLGLIWNKIDLSHKWLKITFWLAIYGTFVNWFAILLAATFDAGKMLGIVANGKEGTPIIEGIITFSLISLSLAMLIICVTTLIGLRRNMK</sequence>
<keyword evidence="3" id="KW-1185">Reference proteome</keyword>
<evidence type="ECO:0000313" key="2">
    <source>
        <dbReference type="EMBL" id="TJY36312.1"/>
    </source>
</evidence>
<keyword evidence="1" id="KW-0812">Transmembrane</keyword>
<dbReference type="OrthoDB" id="7619962at2"/>
<keyword evidence="1" id="KW-0472">Membrane</keyword>
<feature type="transmembrane region" description="Helical" evidence="1">
    <location>
        <begin position="114"/>
        <end position="141"/>
    </location>
</feature>
<feature type="transmembrane region" description="Helical" evidence="1">
    <location>
        <begin position="74"/>
        <end position="94"/>
    </location>
</feature>
<dbReference type="Proteomes" id="UP000307657">
    <property type="component" value="Unassembled WGS sequence"/>
</dbReference>
<name>A0A4U0F105_9FLAO</name>
<accession>A0A4U0F105</accession>
<proteinExistence type="predicted"/>
<organism evidence="2 3">
    <name type="scientific">Pontimicrobium aquaticum</name>
    <dbReference type="NCBI Taxonomy" id="2565367"/>
    <lineage>
        <taxon>Bacteria</taxon>
        <taxon>Pseudomonadati</taxon>
        <taxon>Bacteroidota</taxon>
        <taxon>Flavobacteriia</taxon>
        <taxon>Flavobacteriales</taxon>
        <taxon>Flavobacteriaceae</taxon>
        <taxon>Pontimicrobium</taxon>
    </lineage>
</organism>
<dbReference type="EMBL" id="SUPL01000003">
    <property type="protein sequence ID" value="TJY36312.1"/>
    <property type="molecule type" value="Genomic_DNA"/>
</dbReference>
<evidence type="ECO:0000256" key="1">
    <source>
        <dbReference type="SAM" id="Phobius"/>
    </source>
</evidence>